<evidence type="ECO:0000256" key="3">
    <source>
        <dbReference type="ARBA" id="ARBA00023125"/>
    </source>
</evidence>
<keyword evidence="2" id="KW-0805">Transcription regulation</keyword>
<dbReference type="GO" id="GO:0006351">
    <property type="term" value="P:DNA-templated transcription"/>
    <property type="evidence" value="ECO:0007669"/>
    <property type="project" value="InterPro"/>
</dbReference>
<keyword evidence="4" id="KW-0804">Transcription</keyword>
<evidence type="ECO:0000313" key="8">
    <source>
        <dbReference type="EMBL" id="KAF5240728.1"/>
    </source>
</evidence>
<evidence type="ECO:0000256" key="5">
    <source>
        <dbReference type="ARBA" id="ARBA00023242"/>
    </source>
</evidence>
<dbReference type="PANTHER" id="PTHR47540">
    <property type="entry name" value="THIAMINE REPRESSIBLE GENES REGULATORY PROTEIN THI5"/>
    <property type="match status" value="1"/>
</dbReference>
<evidence type="ECO:0000256" key="4">
    <source>
        <dbReference type="ARBA" id="ARBA00023163"/>
    </source>
</evidence>
<feature type="region of interest" description="Disordered" evidence="6">
    <location>
        <begin position="550"/>
        <end position="580"/>
    </location>
</feature>
<dbReference type="CDD" id="cd12148">
    <property type="entry name" value="fungal_TF_MHR"/>
    <property type="match status" value="1"/>
</dbReference>
<dbReference type="GO" id="GO:0008270">
    <property type="term" value="F:zinc ion binding"/>
    <property type="evidence" value="ECO:0007669"/>
    <property type="project" value="InterPro"/>
</dbReference>
<dbReference type="GO" id="GO:0043565">
    <property type="term" value="F:sequence-specific DNA binding"/>
    <property type="evidence" value="ECO:0007669"/>
    <property type="project" value="TreeGrafter"/>
</dbReference>
<dbReference type="InterPro" id="IPR051711">
    <property type="entry name" value="Stress_Response_Reg"/>
</dbReference>
<sequence length="1066" mass="118950">MTGKSQLTDNISTRYLKKLEEDSRKLQAIASHNQTPETEPAFTPLDSQSQNDYDPPSLSKEESNLFNPLFDRQPEKPIQERSSEPGFIGEASCAAFSNRLLSCLDDTYTPSTAGLSNYHKLSTYAKLPAAQGSEFPERMHVKLLLNVARRFIGNYHPLFLEVTFMKEIDAVYRREMVPSSLWLCKFYALMALGEIYTHRRGVGDNNRVPGTNYYVRAVSLLQENQDYYEEPSLMQVEVLTLLAWASNVLGRIRTAYCYSGIAMRLAQSLGMHRSASRHTTLTPVERESRTRTWWVLYFFDRFSASKLGQPITVRDEDIDVEMPSQEGLTKDEMAEFLDPQNLITNIKLARIIGNILTHIYGIPKATNGLYIHQVHGILKQLREWHDELRTDMRVKERGTPRPVASLHLAYYQCIIQTTRPVLLHLFKTQFQLGTKPRDDAQPRQNVSSITLALAESCVNAAQASSRIVEGLFLDGSIATFGYWDAHHIFSAAMILIMSAVMKPTAVNSDHLETLLSVLRSLKNDGNIPAVDFCERLSHIQTRVSTLRATGRLDGVPPTTRPPSPNENFDSSGQNQPFQTPMSMDTECNTGVVGYDDVDILGNPLIGSFLDGNQVQWLDVLFAEDGTLKEFASEIEDQFLFRDNDQDLKTLRSNKVDGSAFCSTYLQITKTSTVTPLASTTATRWVTKSTRLVAVQKVQFIVHHVVRAKVTKTASITLTKTNTATVTDLKTETETGTQIDDVTDTDTAQMTETNVAQLTEQVTRHVTTTVTATVYTTSTKDVTSISTMQLTKEDPTTITVTSTADADTTTVSVEYNCGAHHKTLPQICKTYCATKPEALSFGYHNIGCMCLNALTNVWLSRSPSNTDWNVSDLTNSAFKPEKRAAQVDKRVPEYLQLKGASDVSSACSCHINNKPASPTTLIVNAKPATHTVTSFTNVYYKTKKYITVTSHRTDTLTDFKTTTKTDYNTLTVTNRQSVTVTQPVTITVTHVKMVTVTKVNSFHVTNYNTMYTTDVATSLETDLETEIVTGVEYFTDTDYETVEVTVTDMDVIKPSPVTVTVGVTNYG</sequence>
<name>A0AAN6HH59_FUSAU</name>
<dbReference type="PANTHER" id="PTHR47540:SF6">
    <property type="entry name" value="ZN(II)2CYS6 TRANSCRIPTION FACTOR (EUROFUNG)"/>
    <property type="match status" value="1"/>
</dbReference>
<evidence type="ECO:0000256" key="1">
    <source>
        <dbReference type="ARBA" id="ARBA00004123"/>
    </source>
</evidence>
<dbReference type="GO" id="GO:0005634">
    <property type="term" value="C:nucleus"/>
    <property type="evidence" value="ECO:0007669"/>
    <property type="project" value="UniProtKB-SubCell"/>
</dbReference>
<proteinExistence type="predicted"/>
<gene>
    <name evidence="8" type="ORF">FAUST_4254</name>
</gene>
<dbReference type="Pfam" id="PF04082">
    <property type="entry name" value="Fungal_trans"/>
    <property type="match status" value="1"/>
</dbReference>
<feature type="domain" description="Xylanolytic transcriptional activator regulatory" evidence="7">
    <location>
        <begin position="255"/>
        <end position="329"/>
    </location>
</feature>
<feature type="region of interest" description="Disordered" evidence="6">
    <location>
        <begin position="27"/>
        <end position="63"/>
    </location>
</feature>
<protein>
    <recommendedName>
        <fullName evidence="7">Xylanolytic transcriptional activator regulatory domain-containing protein</fullName>
    </recommendedName>
</protein>
<dbReference type="AlphaFoldDB" id="A0AAN6HH59"/>
<accession>A0AAN6HH59</accession>
<reference evidence="8 9" key="1">
    <citation type="submission" date="2020-02" db="EMBL/GenBank/DDBJ databases">
        <title>Identification and distribution of gene clusters putatively required for synthesis of sphingolipid metabolism inhibitors in phylogenetically diverse species of the filamentous fungus Fusarium.</title>
        <authorList>
            <person name="Kim H.-S."/>
            <person name="Busman M."/>
            <person name="Brown D.W."/>
            <person name="Divon H."/>
            <person name="Uhlig S."/>
            <person name="Proctor R.H."/>
        </authorList>
    </citation>
    <scope>NUCLEOTIDE SEQUENCE [LARGE SCALE GENOMIC DNA]</scope>
    <source>
        <strain evidence="8 9">NRRL 2903</strain>
    </source>
</reference>
<dbReference type="Proteomes" id="UP000537989">
    <property type="component" value="Unassembled WGS sequence"/>
</dbReference>
<dbReference type="EMBL" id="JAAMOD010000109">
    <property type="protein sequence ID" value="KAF5240728.1"/>
    <property type="molecule type" value="Genomic_DNA"/>
</dbReference>
<evidence type="ECO:0000259" key="7">
    <source>
        <dbReference type="SMART" id="SM00906"/>
    </source>
</evidence>
<dbReference type="InterPro" id="IPR007219">
    <property type="entry name" value="XnlR_reg_dom"/>
</dbReference>
<evidence type="ECO:0000256" key="6">
    <source>
        <dbReference type="SAM" id="MobiDB-lite"/>
    </source>
</evidence>
<dbReference type="GO" id="GO:0045944">
    <property type="term" value="P:positive regulation of transcription by RNA polymerase II"/>
    <property type="evidence" value="ECO:0007669"/>
    <property type="project" value="TreeGrafter"/>
</dbReference>
<evidence type="ECO:0000313" key="9">
    <source>
        <dbReference type="Proteomes" id="UP000537989"/>
    </source>
</evidence>
<comment type="caution">
    <text evidence="8">The sequence shown here is derived from an EMBL/GenBank/DDBJ whole genome shotgun (WGS) entry which is preliminary data.</text>
</comment>
<comment type="subcellular location">
    <subcellularLocation>
        <location evidence="1">Nucleus</location>
    </subcellularLocation>
</comment>
<feature type="compositionally biased region" description="Polar residues" evidence="6">
    <location>
        <begin position="565"/>
        <end position="580"/>
    </location>
</feature>
<keyword evidence="9" id="KW-1185">Reference proteome</keyword>
<keyword evidence="3" id="KW-0238">DNA-binding</keyword>
<keyword evidence="5" id="KW-0539">Nucleus</keyword>
<organism evidence="8 9">
    <name type="scientific">Fusarium austroamericanum</name>
    <dbReference type="NCBI Taxonomy" id="282268"/>
    <lineage>
        <taxon>Eukaryota</taxon>
        <taxon>Fungi</taxon>
        <taxon>Dikarya</taxon>
        <taxon>Ascomycota</taxon>
        <taxon>Pezizomycotina</taxon>
        <taxon>Sordariomycetes</taxon>
        <taxon>Hypocreomycetidae</taxon>
        <taxon>Hypocreales</taxon>
        <taxon>Nectriaceae</taxon>
        <taxon>Fusarium</taxon>
    </lineage>
</organism>
<evidence type="ECO:0000256" key="2">
    <source>
        <dbReference type="ARBA" id="ARBA00023015"/>
    </source>
</evidence>
<dbReference type="SMART" id="SM00906">
    <property type="entry name" value="Fungal_trans"/>
    <property type="match status" value="1"/>
</dbReference>